<keyword evidence="3" id="KW-0201">Cytochrome c-type biogenesis</keyword>
<organism evidence="8 9">
    <name type="scientific">Nocardioides phosphati</name>
    <dbReference type="NCBI Taxonomy" id="1867775"/>
    <lineage>
        <taxon>Bacteria</taxon>
        <taxon>Bacillati</taxon>
        <taxon>Actinomycetota</taxon>
        <taxon>Actinomycetes</taxon>
        <taxon>Propionibacteriales</taxon>
        <taxon>Nocardioidaceae</taxon>
        <taxon>Nocardioides</taxon>
    </lineage>
</organism>
<reference evidence="9" key="1">
    <citation type="journal article" date="2019" name="Int. J. Syst. Evol. Microbiol.">
        <title>The Global Catalogue of Microorganisms (GCM) 10K type strain sequencing project: providing services to taxonomists for standard genome sequencing and annotation.</title>
        <authorList>
            <consortium name="The Broad Institute Genomics Platform"/>
            <consortium name="The Broad Institute Genome Sequencing Center for Infectious Disease"/>
            <person name="Wu L."/>
            <person name="Ma J."/>
        </authorList>
    </citation>
    <scope>NUCLEOTIDE SEQUENCE [LARGE SCALE GENOMIC DNA]</scope>
    <source>
        <strain evidence="9">CGMCC 4.7371</strain>
    </source>
</reference>
<comment type="subcellular location">
    <subcellularLocation>
        <location evidence="1">Membrane</location>
        <topology evidence="1">Multi-pass membrane protein</topology>
    </subcellularLocation>
</comment>
<dbReference type="Proteomes" id="UP000655410">
    <property type="component" value="Unassembled WGS sequence"/>
</dbReference>
<proteinExistence type="predicted"/>
<evidence type="ECO:0000256" key="2">
    <source>
        <dbReference type="ARBA" id="ARBA00022692"/>
    </source>
</evidence>
<dbReference type="InterPro" id="IPR007816">
    <property type="entry name" value="ResB-like_domain"/>
</dbReference>
<keyword evidence="4 6" id="KW-1133">Transmembrane helix</keyword>
<keyword evidence="5 6" id="KW-0472">Membrane</keyword>
<dbReference type="PANTHER" id="PTHR31566:SF0">
    <property type="entry name" value="CYTOCHROME C BIOGENESIS PROTEIN CCS1, CHLOROPLASTIC"/>
    <property type="match status" value="1"/>
</dbReference>
<evidence type="ECO:0000256" key="1">
    <source>
        <dbReference type="ARBA" id="ARBA00004141"/>
    </source>
</evidence>
<dbReference type="InterPro" id="IPR023494">
    <property type="entry name" value="Cyt_c_bgen_Ccs1/CcsB/ResB"/>
</dbReference>
<evidence type="ECO:0000313" key="8">
    <source>
        <dbReference type="EMBL" id="GGO84939.1"/>
    </source>
</evidence>
<feature type="domain" description="ResB-like" evidence="7">
    <location>
        <begin position="1"/>
        <end position="471"/>
    </location>
</feature>
<feature type="transmembrane region" description="Helical" evidence="6">
    <location>
        <begin position="418"/>
        <end position="436"/>
    </location>
</feature>
<evidence type="ECO:0000259" key="7">
    <source>
        <dbReference type="Pfam" id="PF05140"/>
    </source>
</evidence>
<evidence type="ECO:0000256" key="4">
    <source>
        <dbReference type="ARBA" id="ARBA00022989"/>
    </source>
</evidence>
<accession>A0ABQ2N546</accession>
<evidence type="ECO:0000256" key="6">
    <source>
        <dbReference type="SAM" id="Phobius"/>
    </source>
</evidence>
<feature type="transmembrane region" description="Helical" evidence="6">
    <location>
        <begin position="42"/>
        <end position="67"/>
    </location>
</feature>
<dbReference type="PANTHER" id="PTHR31566">
    <property type="entry name" value="CYTOCHROME C BIOGENESIS PROTEIN CCS1, CHLOROPLASTIC"/>
    <property type="match status" value="1"/>
</dbReference>
<evidence type="ECO:0000313" key="9">
    <source>
        <dbReference type="Proteomes" id="UP000655410"/>
    </source>
</evidence>
<gene>
    <name evidence="8" type="ORF">GCM10011584_03700</name>
</gene>
<keyword evidence="2 6" id="KW-0812">Transmembrane</keyword>
<keyword evidence="9" id="KW-1185">Reference proteome</keyword>
<comment type="caution">
    <text evidence="8">The sequence shown here is derived from an EMBL/GenBank/DDBJ whole genome shotgun (WGS) entry which is preliminary data.</text>
</comment>
<dbReference type="Pfam" id="PF05140">
    <property type="entry name" value="ResB"/>
    <property type="match status" value="1"/>
</dbReference>
<feature type="transmembrane region" description="Helical" evidence="6">
    <location>
        <begin position="146"/>
        <end position="167"/>
    </location>
</feature>
<name>A0ABQ2N546_9ACTN</name>
<evidence type="ECO:0000256" key="3">
    <source>
        <dbReference type="ARBA" id="ARBA00022748"/>
    </source>
</evidence>
<sequence>MLLGLAVIPGSMVPQTRVDPNAVANWQLLHPDLTPLFKRIGLFQVYGTPWFSAVYILLMVSLIGCILPRTRVYWRAALAAPPKAPKNLARLPASLTSTLDVEAADLASRARAQLIRQRFRTRVEEDSDGTIVVSAQRGYLREAGNLIFHISVALVLVAFAVGNLFGFRGGAIVVDGQTFTNDVQSYDDFAPGTLFRDSQLEPFSFTLKDFSVKFLTSGPAMGQASSFTGNLAYKADPKASERDATIQVNHPLAIGNTNVFLIGNGYAPVVTVRGGDGEVVYSGPTVFLPENASYASVGVIKAPDAKPTQLGFEGEFLPTYATGQDGQPVSAFPDLAAPALSLTAYSGDLGLGSGVPQSVYSLNKSKLTPFTDASGKPVTLTIGLGQTKKLPNGAGSITFDSVKRYARLQISSTPGEPLALGSVILGLLGLVGSLYIRPRRIWLRIRRTSTGSQVELAGLDRREGRDLNHDLTKFLDTLTKATR</sequence>
<dbReference type="EMBL" id="BMNI01000001">
    <property type="protein sequence ID" value="GGO84939.1"/>
    <property type="molecule type" value="Genomic_DNA"/>
</dbReference>
<evidence type="ECO:0000256" key="5">
    <source>
        <dbReference type="ARBA" id="ARBA00023136"/>
    </source>
</evidence>
<protein>
    <submittedName>
        <fullName evidence="8">Cytochrome c biosynthesis protein</fullName>
    </submittedName>
</protein>